<accession>A0AAQ2ERV7</accession>
<keyword evidence="1" id="KW-0560">Oxidoreductase</keyword>
<comment type="caution">
    <text evidence="1">The sequence shown here is derived from an EMBL/GenBank/DDBJ whole genome shotgun (WGS) entry which is preliminary data.</text>
</comment>
<dbReference type="EMBL" id="PNEL01000047">
    <property type="protein sequence ID" value="TMN74926.1"/>
    <property type="molecule type" value="Genomic_DNA"/>
</dbReference>
<dbReference type="Pfam" id="PF05721">
    <property type="entry name" value="PhyH"/>
    <property type="match status" value="1"/>
</dbReference>
<protein>
    <submittedName>
        <fullName evidence="1">Phytanoyl-CoA dioxygenase</fullName>
    </submittedName>
</protein>
<reference evidence="1 2" key="1">
    <citation type="submission" date="2017-12" db="EMBL/GenBank/DDBJ databases">
        <authorList>
            <person name="Paulsen S."/>
            <person name="Gram L.K."/>
        </authorList>
    </citation>
    <scope>NUCLEOTIDE SEQUENCE [LARGE SCALE GENOMIC DNA]</scope>
    <source>
        <strain evidence="1 2">S1607</strain>
    </source>
</reference>
<dbReference type="RefSeq" id="WP_045962383.1">
    <property type="nucleotide sequence ID" value="NZ_JASGWW010000002.1"/>
</dbReference>
<sequence length="344" mass="38949">MCDVNLALALYHLSILKKIWLQANNTYTNRQQQGESVEFELYKTTFDILGLSLSQAHQLQFQYAHDYDSFIDAIVTIAQPSSEKIALLKHVTCHMPCPDSYQEKIAAVQNMPNVLTEDDLKCWQDNGYVIVKNAVSAEGCANARNAIQNYLEIELADPKTWYKVKQEKLSRSMVHLVQHKALEDNRNSMRIHKAFSQLWQSEQLIVSADQCGFNPPETAQSSFQGPDLHWDLDFSKQLKFGTQGILYLSDTEEKQGATTVVPGFHTKLESWLATAPWDPCIPNTEYLHQLGSKAIAANAGDMVIWHQFLPHGGSANTANVPRIVQYINMNPFPEMEKMKKSLFG</sequence>
<dbReference type="Gene3D" id="2.60.120.620">
    <property type="entry name" value="q2cbj1_9rhob like domain"/>
    <property type="match status" value="1"/>
</dbReference>
<dbReference type="SUPFAM" id="SSF51197">
    <property type="entry name" value="Clavaminate synthase-like"/>
    <property type="match status" value="1"/>
</dbReference>
<organism evidence="1 2">
    <name type="scientific">Pseudoalteromonas piscicida</name>
    <dbReference type="NCBI Taxonomy" id="43662"/>
    <lineage>
        <taxon>Bacteria</taxon>
        <taxon>Pseudomonadati</taxon>
        <taxon>Pseudomonadota</taxon>
        <taxon>Gammaproteobacteria</taxon>
        <taxon>Alteromonadales</taxon>
        <taxon>Pseudoalteromonadaceae</taxon>
        <taxon>Pseudoalteromonas</taxon>
    </lineage>
</organism>
<gene>
    <name evidence="1" type="ORF">CWB74_17595</name>
</gene>
<dbReference type="Proteomes" id="UP000305423">
    <property type="component" value="Unassembled WGS sequence"/>
</dbReference>
<proteinExistence type="predicted"/>
<dbReference type="PANTHER" id="PTHR31630">
    <property type="entry name" value="PHYTANOYL-COA DIOXYGENASE-RELATED-RELATED"/>
    <property type="match status" value="1"/>
</dbReference>
<keyword evidence="1" id="KW-0223">Dioxygenase</keyword>
<evidence type="ECO:0000313" key="1">
    <source>
        <dbReference type="EMBL" id="TMN74926.1"/>
    </source>
</evidence>
<dbReference type="GO" id="GO:0016706">
    <property type="term" value="F:2-oxoglutarate-dependent dioxygenase activity"/>
    <property type="evidence" value="ECO:0007669"/>
    <property type="project" value="UniProtKB-ARBA"/>
</dbReference>
<dbReference type="AlphaFoldDB" id="A0AAQ2ERV7"/>
<reference evidence="2" key="2">
    <citation type="submission" date="2019-06" db="EMBL/GenBank/DDBJ databases">
        <title>Co-occurence of chitin degradation, pigmentation and bioactivity in marine Pseudoalteromonas.</title>
        <authorList>
            <person name="Sonnenschein E.C."/>
            <person name="Bech P.K."/>
        </authorList>
    </citation>
    <scope>NUCLEOTIDE SEQUENCE [LARGE SCALE GENOMIC DNA]</scope>
    <source>
        <strain evidence="2">S1607</strain>
    </source>
</reference>
<name>A0AAQ2ERV7_PSEO7</name>
<dbReference type="PANTHER" id="PTHR31630:SF6">
    <property type="entry name" value="PHYTANOYL-COA DIOXYGENASE-RELATED"/>
    <property type="match status" value="1"/>
</dbReference>
<evidence type="ECO:0000313" key="2">
    <source>
        <dbReference type="Proteomes" id="UP000305423"/>
    </source>
</evidence>
<dbReference type="InterPro" id="IPR008775">
    <property type="entry name" value="Phytyl_CoA_dOase-like"/>
</dbReference>